<dbReference type="RefSeq" id="WP_091507164.1">
    <property type="nucleotide sequence ID" value="NZ_FNFH01000001.1"/>
</dbReference>
<feature type="transmembrane region" description="Helical" evidence="1">
    <location>
        <begin position="64"/>
        <end position="86"/>
    </location>
</feature>
<name>A0A1G8V221_9GAMM</name>
<keyword evidence="1" id="KW-0812">Transmembrane</keyword>
<dbReference type="AlphaFoldDB" id="A0A1G8V221"/>
<sequence>MSATIARKLAFARRLNWACYAGLLLLFAIWNLFLEGGSLVLWLLQTVPLLLVLPGMLKQRYRSYLWLCFILLIYICASIVDVMMPARGWQDGVLLVLSLTLFFSAMMASRWQRML</sequence>
<dbReference type="OrthoDB" id="5738125at2"/>
<proteinExistence type="predicted"/>
<organism evidence="2 3">
    <name type="scientific">Microbulbifer yueqingensis</name>
    <dbReference type="NCBI Taxonomy" id="658219"/>
    <lineage>
        <taxon>Bacteria</taxon>
        <taxon>Pseudomonadati</taxon>
        <taxon>Pseudomonadota</taxon>
        <taxon>Gammaproteobacteria</taxon>
        <taxon>Cellvibrionales</taxon>
        <taxon>Microbulbiferaceae</taxon>
        <taxon>Microbulbifer</taxon>
    </lineage>
</organism>
<dbReference type="Proteomes" id="UP000199305">
    <property type="component" value="Unassembled WGS sequence"/>
</dbReference>
<evidence type="ECO:0000313" key="2">
    <source>
        <dbReference type="EMBL" id="SDJ60118.1"/>
    </source>
</evidence>
<feature type="transmembrane region" description="Helical" evidence="1">
    <location>
        <begin position="92"/>
        <end position="111"/>
    </location>
</feature>
<protein>
    <submittedName>
        <fullName evidence="2">Uncharacterized membrane protein</fullName>
    </submittedName>
</protein>
<dbReference type="STRING" id="658219.SAMN05216212_0374"/>
<feature type="transmembrane region" description="Helical" evidence="1">
    <location>
        <begin position="15"/>
        <end position="33"/>
    </location>
</feature>
<dbReference type="InterPro" id="IPR018643">
    <property type="entry name" value="DUF2069_membrane"/>
</dbReference>
<keyword evidence="1" id="KW-1133">Transmembrane helix</keyword>
<dbReference type="Pfam" id="PF09842">
    <property type="entry name" value="DUF2069"/>
    <property type="match status" value="1"/>
</dbReference>
<reference evidence="3" key="1">
    <citation type="submission" date="2016-10" db="EMBL/GenBank/DDBJ databases">
        <authorList>
            <person name="Varghese N."/>
            <person name="Submissions S."/>
        </authorList>
    </citation>
    <scope>NUCLEOTIDE SEQUENCE [LARGE SCALE GENOMIC DNA]</scope>
    <source>
        <strain evidence="3">CGMCC 1.10658</strain>
    </source>
</reference>
<accession>A0A1G8V221</accession>
<gene>
    <name evidence="2" type="ORF">SAMN05216212_0374</name>
</gene>
<dbReference type="EMBL" id="FNFH01000001">
    <property type="protein sequence ID" value="SDJ60118.1"/>
    <property type="molecule type" value="Genomic_DNA"/>
</dbReference>
<keyword evidence="3" id="KW-1185">Reference proteome</keyword>
<keyword evidence="1" id="KW-0472">Membrane</keyword>
<evidence type="ECO:0000313" key="3">
    <source>
        <dbReference type="Proteomes" id="UP000199305"/>
    </source>
</evidence>
<evidence type="ECO:0000256" key="1">
    <source>
        <dbReference type="SAM" id="Phobius"/>
    </source>
</evidence>